<keyword evidence="2" id="KW-1185">Reference proteome</keyword>
<evidence type="ECO:0000313" key="2">
    <source>
        <dbReference type="Proteomes" id="UP000230390"/>
    </source>
</evidence>
<sequence>MLNENASNLKQHLKTLHADLASTGEVDAELKDLLRQLDGDIKTLLDRRMAEDAGVEAEEETTTYGLAERSQEITAKFAAKHPRLEPALRELGTILANMGI</sequence>
<dbReference type="InterPro" id="IPR025516">
    <property type="entry name" value="DUF4404"/>
</dbReference>
<dbReference type="Pfam" id="PF14357">
    <property type="entry name" value="DUF4404"/>
    <property type="match status" value="1"/>
</dbReference>
<dbReference type="AlphaFoldDB" id="A0A2G8TKV4"/>
<proteinExistence type="predicted"/>
<protein>
    <recommendedName>
        <fullName evidence="3">DUF4404 domain-containing protein</fullName>
    </recommendedName>
</protein>
<evidence type="ECO:0000313" key="1">
    <source>
        <dbReference type="EMBL" id="PIL46673.1"/>
    </source>
</evidence>
<name>A0A2G8TKV4_9BURK</name>
<organism evidence="1 2">
    <name type="scientific">Massilia eurypsychrophila</name>
    <dbReference type="NCBI Taxonomy" id="1485217"/>
    <lineage>
        <taxon>Bacteria</taxon>
        <taxon>Pseudomonadati</taxon>
        <taxon>Pseudomonadota</taxon>
        <taxon>Betaproteobacteria</taxon>
        <taxon>Burkholderiales</taxon>
        <taxon>Oxalobacteraceae</taxon>
        <taxon>Telluria group</taxon>
        <taxon>Massilia</taxon>
    </lineage>
</organism>
<dbReference type="RefSeq" id="WP_099786474.1">
    <property type="nucleotide sequence ID" value="NZ_JBHLYV010000100.1"/>
</dbReference>
<dbReference type="Proteomes" id="UP000230390">
    <property type="component" value="Unassembled WGS sequence"/>
</dbReference>
<comment type="caution">
    <text evidence="1">The sequence shown here is derived from an EMBL/GenBank/DDBJ whole genome shotgun (WGS) entry which is preliminary data.</text>
</comment>
<accession>A0A2G8TKV4</accession>
<evidence type="ECO:0008006" key="3">
    <source>
        <dbReference type="Google" id="ProtNLM"/>
    </source>
</evidence>
<dbReference type="EMBL" id="PDOC01000001">
    <property type="protein sequence ID" value="PIL46673.1"/>
    <property type="molecule type" value="Genomic_DNA"/>
</dbReference>
<dbReference type="OrthoDB" id="8779496at2"/>
<gene>
    <name evidence="1" type="ORF">CR105_00495</name>
</gene>
<reference evidence="1 2" key="1">
    <citation type="submission" date="2017-10" db="EMBL/GenBank/DDBJ databases">
        <title>Massilia psychrophilum sp. nov., a novel purple-pigmented bacterium isolated from Tianshan glacier, Xinjiang Municipality, China.</title>
        <authorList>
            <person name="Wang H."/>
        </authorList>
    </citation>
    <scope>NUCLEOTIDE SEQUENCE [LARGE SCALE GENOMIC DNA]</scope>
    <source>
        <strain evidence="1 2">JCM 30074</strain>
    </source>
</reference>